<gene>
    <name evidence="2" type="ORF">AYL99_09751</name>
</gene>
<proteinExistence type="predicted"/>
<sequence>MLIPFLHKRLSRDKPGESSTQGEHDTPPSGSRRFEGTSRYERLCYDELVRAGARPVMPSDILKTVTDINFPHGDLLAPWLDDTWSDIRDGEVPPVFSAQLDDWETFKHKWQWDHRGKYKGKEGFAGFIESQRKKRLREGKPKGLSEPSLEEMRRLWECEPRFLETSGHEGFAEYDRALHVLLHACQFRKPFQLSEDPRQQDRWTT</sequence>
<dbReference type="Proteomes" id="UP000078343">
    <property type="component" value="Unassembled WGS sequence"/>
</dbReference>
<evidence type="ECO:0000313" key="3">
    <source>
        <dbReference type="Proteomes" id="UP000078343"/>
    </source>
</evidence>
<dbReference type="RefSeq" id="XP_018688967.1">
    <property type="nucleotide sequence ID" value="XM_018841258.1"/>
</dbReference>
<evidence type="ECO:0000313" key="2">
    <source>
        <dbReference type="EMBL" id="OAP55600.1"/>
    </source>
</evidence>
<feature type="region of interest" description="Disordered" evidence="1">
    <location>
        <begin position="8"/>
        <end position="35"/>
    </location>
</feature>
<accession>A0A178Z749</accession>
<dbReference type="OrthoDB" id="4188629at2759"/>
<organism evidence="2 3">
    <name type="scientific">Fonsecaea erecta</name>
    <dbReference type="NCBI Taxonomy" id="1367422"/>
    <lineage>
        <taxon>Eukaryota</taxon>
        <taxon>Fungi</taxon>
        <taxon>Dikarya</taxon>
        <taxon>Ascomycota</taxon>
        <taxon>Pezizomycotina</taxon>
        <taxon>Eurotiomycetes</taxon>
        <taxon>Chaetothyriomycetidae</taxon>
        <taxon>Chaetothyriales</taxon>
        <taxon>Herpotrichiellaceae</taxon>
        <taxon>Fonsecaea</taxon>
    </lineage>
</organism>
<dbReference type="AlphaFoldDB" id="A0A178Z749"/>
<protein>
    <submittedName>
        <fullName evidence="2">Uncharacterized protein</fullName>
    </submittedName>
</protein>
<dbReference type="GeneID" id="30013919"/>
<evidence type="ECO:0000256" key="1">
    <source>
        <dbReference type="SAM" id="MobiDB-lite"/>
    </source>
</evidence>
<reference evidence="2 3" key="1">
    <citation type="submission" date="2016-04" db="EMBL/GenBank/DDBJ databases">
        <title>Draft genome of Fonsecaea erecta CBS 125763.</title>
        <authorList>
            <person name="Weiss V.A."/>
            <person name="Vicente V.A."/>
            <person name="Raittz R.T."/>
            <person name="Moreno L.F."/>
            <person name="De Souza E.M."/>
            <person name="Pedrosa F.O."/>
            <person name="Steffens M.B."/>
            <person name="Faoro H."/>
            <person name="Tadra-Sfeir M.Z."/>
            <person name="Najafzadeh M.J."/>
            <person name="Felipe M.S."/>
            <person name="Teixeira M."/>
            <person name="Sun J."/>
            <person name="Xi L."/>
            <person name="Gomes R."/>
            <person name="De Azevedo C.M."/>
            <person name="Salgado C.G."/>
            <person name="Da Silva M.B."/>
            <person name="Nascimento M.F."/>
            <person name="Queiroz-Telles F."/>
            <person name="Attili D.S."/>
            <person name="Gorbushina A."/>
        </authorList>
    </citation>
    <scope>NUCLEOTIDE SEQUENCE [LARGE SCALE GENOMIC DNA]</scope>
    <source>
        <strain evidence="2 3">CBS 125763</strain>
    </source>
</reference>
<feature type="compositionally biased region" description="Basic and acidic residues" evidence="1">
    <location>
        <begin position="12"/>
        <end position="35"/>
    </location>
</feature>
<keyword evidence="3" id="KW-1185">Reference proteome</keyword>
<comment type="caution">
    <text evidence="2">The sequence shown here is derived from an EMBL/GenBank/DDBJ whole genome shotgun (WGS) entry which is preliminary data.</text>
</comment>
<dbReference type="EMBL" id="LVYI01000010">
    <property type="protein sequence ID" value="OAP55600.1"/>
    <property type="molecule type" value="Genomic_DNA"/>
</dbReference>
<name>A0A178Z749_9EURO</name>